<dbReference type="STRING" id="1544798.LH29_15280"/>
<dbReference type="SUPFAM" id="SSF56801">
    <property type="entry name" value="Acetyl-CoA synthetase-like"/>
    <property type="match status" value="1"/>
</dbReference>
<comment type="similarity">
    <text evidence="1">Belongs to the ATP-dependent AMP-binding enzyme family.</text>
</comment>
<dbReference type="InterPro" id="IPR000873">
    <property type="entry name" value="AMP-dep_synth/lig_dom"/>
</dbReference>
<feature type="domain" description="AMP-binding enzyme C-terminal" evidence="4">
    <location>
        <begin position="453"/>
        <end position="528"/>
    </location>
</feature>
<gene>
    <name evidence="5" type="ORF">LH29_15280</name>
</gene>
<dbReference type="InterPro" id="IPR020845">
    <property type="entry name" value="AMP-binding_CS"/>
</dbReference>
<dbReference type="PANTHER" id="PTHR43201:SF5">
    <property type="entry name" value="MEDIUM-CHAIN ACYL-COA LIGASE ACSF2, MITOCHONDRIAL"/>
    <property type="match status" value="1"/>
</dbReference>
<evidence type="ECO:0000259" key="4">
    <source>
        <dbReference type="Pfam" id="PF13193"/>
    </source>
</evidence>
<dbReference type="PANTHER" id="PTHR43201">
    <property type="entry name" value="ACYL-COA SYNTHETASE"/>
    <property type="match status" value="1"/>
</dbReference>
<organism evidence="5 6">
    <name type="scientific">Draconibacterium sediminis</name>
    <dbReference type="NCBI Taxonomy" id="1544798"/>
    <lineage>
        <taxon>Bacteria</taxon>
        <taxon>Pseudomonadati</taxon>
        <taxon>Bacteroidota</taxon>
        <taxon>Bacteroidia</taxon>
        <taxon>Marinilabiliales</taxon>
        <taxon>Prolixibacteraceae</taxon>
        <taxon>Draconibacterium</taxon>
    </lineage>
</organism>
<dbReference type="Pfam" id="PF00501">
    <property type="entry name" value="AMP-binding"/>
    <property type="match status" value="1"/>
</dbReference>
<comment type="caution">
    <text evidence="5">The sequence shown here is derived from an EMBL/GenBank/DDBJ whole genome shotgun (WGS) entry which is preliminary data.</text>
</comment>
<evidence type="ECO:0000256" key="1">
    <source>
        <dbReference type="ARBA" id="ARBA00006432"/>
    </source>
</evidence>
<keyword evidence="2" id="KW-0436">Ligase</keyword>
<reference evidence="5 6" key="1">
    <citation type="submission" date="2014-09" db="EMBL/GenBank/DDBJ databases">
        <title>Draft Genome Sequence of Draconibacterium sp. JN14CK-3.</title>
        <authorList>
            <person name="Dong C."/>
            <person name="Lai Q."/>
            <person name="Shao Z."/>
        </authorList>
    </citation>
    <scope>NUCLEOTIDE SEQUENCE [LARGE SCALE GENOMIC DNA]</scope>
    <source>
        <strain evidence="5 6">JN14CK-3</strain>
    </source>
</reference>
<dbReference type="Proteomes" id="UP000032544">
    <property type="component" value="Unassembled WGS sequence"/>
</dbReference>
<dbReference type="PATRIC" id="fig|1544798.3.peg.3222"/>
<dbReference type="Gene3D" id="3.30.300.30">
    <property type="match status" value="1"/>
</dbReference>
<evidence type="ECO:0000313" key="5">
    <source>
        <dbReference type="EMBL" id="KJF42790.1"/>
    </source>
</evidence>
<dbReference type="InterPro" id="IPR045851">
    <property type="entry name" value="AMP-bd_C_sf"/>
</dbReference>
<dbReference type="Gene3D" id="3.40.50.980">
    <property type="match status" value="2"/>
</dbReference>
<keyword evidence="6" id="KW-1185">Reference proteome</keyword>
<name>A0A0D8J755_9BACT</name>
<dbReference type="Gene3D" id="2.30.38.10">
    <property type="entry name" value="Luciferase, Domain 3"/>
    <property type="match status" value="1"/>
</dbReference>
<dbReference type="PROSITE" id="PS00455">
    <property type="entry name" value="AMP_BINDING"/>
    <property type="match status" value="1"/>
</dbReference>
<dbReference type="OrthoDB" id="9778383at2"/>
<accession>A0A0D8J755</accession>
<evidence type="ECO:0000259" key="3">
    <source>
        <dbReference type="Pfam" id="PF00501"/>
    </source>
</evidence>
<dbReference type="FunFam" id="3.40.50.12780:FF:000003">
    <property type="entry name" value="Long-chain-fatty-acid--CoA ligase FadD"/>
    <property type="match status" value="1"/>
</dbReference>
<dbReference type="CDD" id="cd05917">
    <property type="entry name" value="FACL_like_2"/>
    <property type="match status" value="1"/>
</dbReference>
<dbReference type="Pfam" id="PF13193">
    <property type="entry name" value="AMP-binding_C"/>
    <property type="match status" value="1"/>
</dbReference>
<proteinExistence type="inferred from homology"/>
<sequence>MQLLDYTLGNILEKWAFETPDKDFIVYPDRNLRFSYKQFNERVDRLAKGLLFIGIKPGDKVGVWAKNVPDWTTLMFATAKIGAVLVTVNTNYKLAELEYILKNADINSLFIVDGYRDSDYVKMVFELVPELKTQPRGKLKSEKFPQLKNVGFIGQQKHRGMYSTDELMLLGSHIDDLELESVKITLNCHDVVNMQFTSGTTGFPKGVMLSHHNILNNGFATGECMKYTEDDRLLVCVPLFHCFGCVLAVCSIVTHGATMVFTEDFDPLMVLASVQKEKCTALYGVPTMFIAELNHPMFDMFDLSSLRTGIMAGALCPIETMRQVMDKMNMKDIIIVYGLTESSPGMTATRTHNSVEVRATTVGFEFPNVEVKIVDPETGEECRPGEQGEICCRGYNVMKGYYNNPEETAKVIDKEGWLHSGDLAVKTEDGFYKITGRIKDMIVRGGENIYPREIENYLYRLPQIEAVEVAGVPSKKYGEAVGAFIKLKKGEKLSEEEIVDFCRGNIARFKIPKYIFFVDEFPMTASGKIQKYKLSEMSVELCKDQGIEII</sequence>
<dbReference type="AlphaFoldDB" id="A0A0D8J755"/>
<dbReference type="EMBL" id="JRHC01000004">
    <property type="protein sequence ID" value="KJF42790.1"/>
    <property type="molecule type" value="Genomic_DNA"/>
</dbReference>
<dbReference type="RefSeq" id="WP_045031160.1">
    <property type="nucleotide sequence ID" value="NZ_JRHC01000004.1"/>
</dbReference>
<dbReference type="GO" id="GO:0031956">
    <property type="term" value="F:medium-chain fatty acid-CoA ligase activity"/>
    <property type="evidence" value="ECO:0007669"/>
    <property type="project" value="TreeGrafter"/>
</dbReference>
<dbReference type="GO" id="GO:0006631">
    <property type="term" value="P:fatty acid metabolic process"/>
    <property type="evidence" value="ECO:0007669"/>
    <property type="project" value="TreeGrafter"/>
</dbReference>
<protein>
    <submittedName>
        <fullName evidence="5">AMP-binding protein</fullName>
    </submittedName>
</protein>
<evidence type="ECO:0000256" key="2">
    <source>
        <dbReference type="ARBA" id="ARBA00022598"/>
    </source>
</evidence>
<evidence type="ECO:0000313" key="6">
    <source>
        <dbReference type="Proteomes" id="UP000032544"/>
    </source>
</evidence>
<dbReference type="FunFam" id="3.30.300.30:FF:000008">
    <property type="entry name" value="2,3-dihydroxybenzoate-AMP ligase"/>
    <property type="match status" value="1"/>
</dbReference>
<feature type="domain" description="AMP-dependent synthetase/ligase" evidence="3">
    <location>
        <begin position="12"/>
        <end position="402"/>
    </location>
</feature>
<dbReference type="InterPro" id="IPR025110">
    <property type="entry name" value="AMP-bd_C"/>
</dbReference>